<evidence type="ECO:0000313" key="3">
    <source>
        <dbReference type="Proteomes" id="UP001151760"/>
    </source>
</evidence>
<evidence type="ECO:0000313" key="2">
    <source>
        <dbReference type="EMBL" id="GJS81952.1"/>
    </source>
</evidence>
<organism evidence="2 3">
    <name type="scientific">Tanacetum coccineum</name>
    <dbReference type="NCBI Taxonomy" id="301880"/>
    <lineage>
        <taxon>Eukaryota</taxon>
        <taxon>Viridiplantae</taxon>
        <taxon>Streptophyta</taxon>
        <taxon>Embryophyta</taxon>
        <taxon>Tracheophyta</taxon>
        <taxon>Spermatophyta</taxon>
        <taxon>Magnoliopsida</taxon>
        <taxon>eudicotyledons</taxon>
        <taxon>Gunneridae</taxon>
        <taxon>Pentapetalae</taxon>
        <taxon>asterids</taxon>
        <taxon>campanulids</taxon>
        <taxon>Asterales</taxon>
        <taxon>Asteraceae</taxon>
        <taxon>Asteroideae</taxon>
        <taxon>Anthemideae</taxon>
        <taxon>Anthemidinae</taxon>
        <taxon>Tanacetum</taxon>
    </lineage>
</organism>
<sequence>MAISRIESHRVLCLVLYNMTITRSGMTPEAIEELVNRRVEEALAAYEATHAANALEAKNQSQNSSDGDNGNGRDRNGGNGNGENGNPNENNRDARPVA</sequence>
<name>A0ABQ4YYH8_9ASTR</name>
<accession>A0ABQ4YYH8</accession>
<evidence type="ECO:0000256" key="1">
    <source>
        <dbReference type="SAM" id="MobiDB-lite"/>
    </source>
</evidence>
<feature type="region of interest" description="Disordered" evidence="1">
    <location>
        <begin position="53"/>
        <end position="98"/>
    </location>
</feature>
<dbReference type="Proteomes" id="UP001151760">
    <property type="component" value="Unassembled WGS sequence"/>
</dbReference>
<reference evidence="2" key="1">
    <citation type="journal article" date="2022" name="Int. J. Mol. Sci.">
        <title>Draft Genome of Tanacetum Coccineum: Genomic Comparison of Closely Related Tanacetum-Family Plants.</title>
        <authorList>
            <person name="Yamashiro T."/>
            <person name="Shiraishi A."/>
            <person name="Nakayama K."/>
            <person name="Satake H."/>
        </authorList>
    </citation>
    <scope>NUCLEOTIDE SEQUENCE</scope>
</reference>
<gene>
    <name evidence="2" type="ORF">Tco_0748493</name>
</gene>
<dbReference type="EMBL" id="BQNB010010786">
    <property type="protein sequence ID" value="GJS81952.1"/>
    <property type="molecule type" value="Genomic_DNA"/>
</dbReference>
<keyword evidence="3" id="KW-1185">Reference proteome</keyword>
<protein>
    <submittedName>
        <fullName evidence="2">Uncharacterized protein</fullName>
    </submittedName>
</protein>
<feature type="compositionally biased region" description="Low complexity" evidence="1">
    <location>
        <begin position="53"/>
        <end position="68"/>
    </location>
</feature>
<reference evidence="2" key="2">
    <citation type="submission" date="2022-01" db="EMBL/GenBank/DDBJ databases">
        <authorList>
            <person name="Yamashiro T."/>
            <person name="Shiraishi A."/>
            <person name="Satake H."/>
            <person name="Nakayama K."/>
        </authorList>
    </citation>
    <scope>NUCLEOTIDE SEQUENCE</scope>
</reference>
<comment type="caution">
    <text evidence="2">The sequence shown here is derived from an EMBL/GenBank/DDBJ whole genome shotgun (WGS) entry which is preliminary data.</text>
</comment>
<proteinExistence type="predicted"/>